<sequence length="1167" mass="132727">MAGLLVGPRALGDALKLGSSDLRFTLSRNDVPDEVQAHFFENGVTNVNKFSSFFRSEEDLIQVLRDDFNIDANASLSDRAQVASVICSWKETITKAKRQAEVEAEMDSREWTKPIPVGDYDRVTPAKEYLEKKLQELENGEFRAETLAEVVSKDEIDPDVLVPIFDSKGSLSVKKGSSQVPMPTGPEQLRRRLSVMQNCLMMLALKHVNREEIQDVSKDVFDKYKDYLLGDYVWGLSSTDLQGQQIQTPPWSLVLAYEQSIRKRAYNLMTTEKLMLGAALEKDLGAVQAGHYRGQRPASMWQWPAVQELLDSGKFQTCAFYQSDFGTAYLKPTRLFLKDFEMEKDTMAPGMPQFDDQGFYQGPLKRRQTEVQLIGQYGGKFTTAGTEQWPSAFCRWVAQKILKRWTTLHTLSAYGGGETASGVEKQKSLDKGYPISQPEGWKLHGGHGEARKCEVPGKSRMFHDGCGLASPGRWDIEDRIWNDDGFWKRLRSDSYQLVLQFCGGQQNFDRTCFEMAAKGEAGCNLVQNQELKDGLVDLWRNRLQQEGYNTAGLADIAKGQPFRLRLMEALLDRAGDPDHRFLLQGEKGYPVGVLQPLPRTPHMYEEQTSWKLEDDPYMRSEIWRDNYESVGDHEIFVREHFAEECKEGLMERLTLEQAKERFGDKVAVSSLAVLVEEAHGNKKRIIHDATHGTKINNRIRCRDKQRSPGAREKMYLLAYYKARGDIVFSLVGDISKAHRRFLHEPSELGLLACRVKSNDDHIFINRVGTFGVASASYWWGRIAAAGIRLTHEIIGPQRPIEMLIFADDLESLGAGPEGRRGIVLAYLYLSTMGFPFKWSKQRGGLKVEWIGLFTDYTTMRLGLSPSRSAWMETWTRKMAVSGRTTSKEMEQGLGRLGFAANALTWERPFLGPLYAWTSAVRNKRGILRIPAMLRTILWFLAERTGDGGSLQEPAPLRTIDRADVTFFTDAKATEHGAWIGGFLQSQDGSIIEWFSEEVLESWAPWLFIRKDPKRVIASLELLATLVATRLWAKGLRKGARGTCWIKAGTDNLSNSYAVSKWMSTKYPLTILIMELSETLRTRGCELHLEWIPRERNQLADDLTNQDFKHFSLDSRVQFVGGDTRWLVLDGLMAKAQEFHMELAEERKRKVTDPKPVKNKKRKKLDPW</sequence>
<evidence type="ECO:0000313" key="5">
    <source>
        <dbReference type="Proteomes" id="UP001152797"/>
    </source>
</evidence>
<proteinExistence type="predicted"/>
<dbReference type="EMBL" id="CAMXCT030002448">
    <property type="protein sequence ID" value="CAL4785555.1"/>
    <property type="molecule type" value="Genomic_DNA"/>
</dbReference>
<keyword evidence="5" id="KW-1185">Reference proteome</keyword>
<reference evidence="2" key="1">
    <citation type="submission" date="2022-10" db="EMBL/GenBank/DDBJ databases">
        <authorList>
            <person name="Chen Y."/>
            <person name="Dougan E. K."/>
            <person name="Chan C."/>
            <person name="Rhodes N."/>
            <person name="Thang M."/>
        </authorList>
    </citation>
    <scope>NUCLEOTIDE SEQUENCE</scope>
</reference>
<dbReference type="AlphaFoldDB" id="A0A9P1CWJ7"/>
<feature type="compositionally biased region" description="Basic residues" evidence="1">
    <location>
        <begin position="1156"/>
        <end position="1167"/>
    </location>
</feature>
<dbReference type="PANTHER" id="PTHR33050:SF7">
    <property type="entry name" value="RIBONUCLEASE H"/>
    <property type="match status" value="1"/>
</dbReference>
<dbReference type="PANTHER" id="PTHR33050">
    <property type="entry name" value="REVERSE TRANSCRIPTASE DOMAIN-CONTAINING PROTEIN"/>
    <property type="match status" value="1"/>
</dbReference>
<dbReference type="EMBL" id="CAMXCT010002448">
    <property type="protein sequence ID" value="CAI3998243.1"/>
    <property type="molecule type" value="Genomic_DNA"/>
</dbReference>
<dbReference type="EMBL" id="CAMXCT020002448">
    <property type="protein sequence ID" value="CAL1151618.1"/>
    <property type="molecule type" value="Genomic_DNA"/>
</dbReference>
<name>A0A9P1CWJ7_9DINO</name>
<dbReference type="Proteomes" id="UP001152797">
    <property type="component" value="Unassembled WGS sequence"/>
</dbReference>
<dbReference type="OrthoDB" id="442801at2759"/>
<evidence type="ECO:0000313" key="2">
    <source>
        <dbReference type="EMBL" id="CAI3998243.1"/>
    </source>
</evidence>
<evidence type="ECO:0000256" key="1">
    <source>
        <dbReference type="SAM" id="MobiDB-lite"/>
    </source>
</evidence>
<evidence type="ECO:0000313" key="3">
    <source>
        <dbReference type="EMBL" id="CAL1151618.1"/>
    </source>
</evidence>
<gene>
    <name evidence="2" type="ORF">C1SCF055_LOCUS24559</name>
</gene>
<comment type="caution">
    <text evidence="2">The sequence shown here is derived from an EMBL/GenBank/DDBJ whole genome shotgun (WGS) entry which is preliminary data.</text>
</comment>
<protein>
    <submittedName>
        <fullName evidence="4">C3H1-type domain-containing protein</fullName>
    </submittedName>
</protein>
<accession>A0A9P1CWJ7</accession>
<feature type="region of interest" description="Disordered" evidence="1">
    <location>
        <begin position="1145"/>
        <end position="1167"/>
    </location>
</feature>
<reference evidence="3" key="2">
    <citation type="submission" date="2024-04" db="EMBL/GenBank/DDBJ databases">
        <authorList>
            <person name="Chen Y."/>
            <person name="Shah S."/>
            <person name="Dougan E. K."/>
            <person name="Thang M."/>
            <person name="Chan C."/>
        </authorList>
    </citation>
    <scope>NUCLEOTIDE SEQUENCE [LARGE SCALE GENOMIC DNA]</scope>
</reference>
<dbReference type="InterPro" id="IPR052055">
    <property type="entry name" value="Hepadnavirus_pol/RT"/>
</dbReference>
<organism evidence="2">
    <name type="scientific">Cladocopium goreaui</name>
    <dbReference type="NCBI Taxonomy" id="2562237"/>
    <lineage>
        <taxon>Eukaryota</taxon>
        <taxon>Sar</taxon>
        <taxon>Alveolata</taxon>
        <taxon>Dinophyceae</taxon>
        <taxon>Suessiales</taxon>
        <taxon>Symbiodiniaceae</taxon>
        <taxon>Cladocopium</taxon>
    </lineage>
</organism>
<feature type="compositionally biased region" description="Basic and acidic residues" evidence="1">
    <location>
        <begin position="1145"/>
        <end position="1155"/>
    </location>
</feature>
<evidence type="ECO:0000313" key="4">
    <source>
        <dbReference type="EMBL" id="CAL4785555.1"/>
    </source>
</evidence>